<evidence type="ECO:0000313" key="10">
    <source>
        <dbReference type="RefSeq" id="XP_055863552.1"/>
    </source>
</evidence>
<evidence type="ECO:0000313" key="9">
    <source>
        <dbReference type="RefSeq" id="XP_013070037.2"/>
    </source>
</evidence>
<name>A0A9W2YLG6_BIOGL</name>
<feature type="region of interest" description="Disordered" evidence="6">
    <location>
        <begin position="198"/>
        <end position="325"/>
    </location>
</feature>
<dbReference type="OrthoDB" id="6110550at2759"/>
<dbReference type="PANTHER" id="PTHR14338:SF7">
    <property type="entry name" value="PH DOMAIN-CONTAINING PROTEIN"/>
    <property type="match status" value="1"/>
</dbReference>
<feature type="compositionally biased region" description="Polar residues" evidence="6">
    <location>
        <begin position="503"/>
        <end position="521"/>
    </location>
</feature>
<comment type="subcellular location">
    <subcellularLocation>
        <location evidence="1">Cytoplasm</location>
    </subcellularLocation>
</comment>
<sequence>METLAQCQDDTKNWKLWHELLPGIEEFLTSTLAAETLSSFAEERRQFFIECLDIIKLPPTVPPREGRKLSPEILKATEEVNGVPVEQTSDFAAAQREISRSLADPVTNPYQDDPTDEEDNASEKGTKVYDDIDPTDSLKEENVSKPTNSSDGDCDNDDENDLYEIPVARLQLSSEENSISCGVDGCNAVTIGSIEDFSEDMTDSNAPPLPLSPPPLPPRKDGKFFDFGSRNSLNAEERPPELPFRPLLAKRNELYVTHSEKSDRSGERSDGDLSGDGDSTSYESFDETVDAQDQEFRNKNNIKLPKRPKKKSGLKKNKKLSKSRSSSQWEISVPFRKLENILLSGELYHKGKLSWNRRLVAISNGCLAMYKPDKDARPSMVISLSGYEALVQERDGRRGFEIKMAHPTQDSYTFSVDFRDWAYLWADHINGVSKGQPLPKYETHLARAFTGNSDYGATGHMGSKDNKTSKNIEDLDMDYDEVGPCEADLEDLFIDEEADSESTCNSSILSQTASEQPLRTKTLSRHFRSEKSSLFKSKTLDSRARPFNTGSYKEKSIGSTMKDILRRRQKGMYQIQGTQLPEPTLQVAPQTVLVGVQNRQNTQQDQSGIPQVKSRSTTLQSSTPLTLARWDWKSVFYNWSLPLDQIILAFRGNDLTSSNSNLSTGSEGTSEDSSKARLRGNKVMRMGSFAFRATQFFESIGKKSTKPRKSTSNMTSVSSGDYSDLHNGIVEESSVSSSTSVGNTSPSGLTPTSDLSLPNVFSDSSSAPNTPMDNRTPISWKGLDETQEEIMANVDHKGYLFIFSTFNRRKWGKRWCLVRENMFECYRTQQSRQCELNFLLRPCTIRRAVVETNSELGLMILESGKEKITVEPISKEEMSSWVQVLLSETSTGDVPQGLEDFIKVKDSDSQSLMSLTVLRQWDMIPSKDMTSSHDYEDPLDTTLTAKQFHASYQCAGPSEDKQLSSDEGALGKNLEALVLVNGDTHSSDVSDSTSSSNKTKHTTDSGFYSVKGNNSDSETGSENSTQKGEDIDCGYAALDSLSCRSVQHSCNASNISDFTEESLPCVDINQNENVSPSNENQCFCVQSSSTAIKHSTSTNKRTSKLSKIRDSYNLLDKQHTKSKPPSDLTIMEQNSMIATTATILSPNGDEYSIVIKRSVKSKSPEPNTIASNLNDTHQCSESQNSDKKLHINERLFSDVEDIPVLPLRNVSDLENSIPLNVNIPSYRPTSYSLNSSPVKDTTNNTNLNAPTHIHHKPSQWDQGAVPKIPSQPADKKILRVSPIKVVENDSLDALKNNTTIPSPNSSRLNSELSPFKGESPLTPKVENITDLIDNPFTTPEDLKAAVERLKLNLSKLKKKRMAVHEKRQKVLSDEERLVCEKELAALERDAENTDLDIRVLQNQLDTVQGHTFEAMKAASGRKKSGAKKKKHKRKS</sequence>
<dbReference type="GO" id="GO:0005829">
    <property type="term" value="C:cytosol"/>
    <property type="evidence" value="ECO:0007669"/>
    <property type="project" value="TreeGrafter"/>
</dbReference>
<feature type="compositionally biased region" description="Basic residues" evidence="6">
    <location>
        <begin position="1419"/>
        <end position="1435"/>
    </location>
</feature>
<evidence type="ECO:0000256" key="4">
    <source>
        <dbReference type="ARBA" id="ARBA00023054"/>
    </source>
</evidence>
<proteinExistence type="predicted"/>
<keyword evidence="3" id="KW-0677">Repeat</keyword>
<feature type="domain" description="PH" evidence="7">
    <location>
        <begin position="340"/>
        <end position="434"/>
    </location>
</feature>
<dbReference type="KEGG" id="bgt:106057411"/>
<dbReference type="OMA" id="CVINTHA"/>
<dbReference type="InterPro" id="IPR030113">
    <property type="entry name" value="AFAP"/>
</dbReference>
<keyword evidence="8" id="KW-1185">Reference proteome</keyword>
<dbReference type="Pfam" id="PF00169">
    <property type="entry name" value="PH"/>
    <property type="match status" value="2"/>
</dbReference>
<evidence type="ECO:0000313" key="8">
    <source>
        <dbReference type="Proteomes" id="UP001165740"/>
    </source>
</evidence>
<feature type="compositionally biased region" description="Pro residues" evidence="6">
    <location>
        <begin position="207"/>
        <end position="217"/>
    </location>
</feature>
<evidence type="ECO:0000256" key="6">
    <source>
        <dbReference type="SAM" id="MobiDB-lite"/>
    </source>
</evidence>
<feature type="compositionally biased region" description="Basic residues" evidence="6">
    <location>
        <begin position="304"/>
        <end position="322"/>
    </location>
</feature>
<feature type="compositionally biased region" description="Polar residues" evidence="6">
    <location>
        <begin position="1296"/>
        <end position="1312"/>
    </location>
</feature>
<feature type="compositionally biased region" description="Polar residues" evidence="6">
    <location>
        <begin position="1011"/>
        <end position="1026"/>
    </location>
</feature>
<feature type="coiled-coil region" evidence="5">
    <location>
        <begin position="1346"/>
        <end position="1403"/>
    </location>
</feature>
<feature type="compositionally biased region" description="Polar residues" evidence="6">
    <location>
        <begin position="1164"/>
        <end position="1181"/>
    </location>
</feature>
<evidence type="ECO:0000313" key="11">
    <source>
        <dbReference type="RefSeq" id="XP_055863553.1"/>
    </source>
</evidence>
<dbReference type="Gene3D" id="2.30.29.30">
    <property type="entry name" value="Pleckstrin-homology domain (PH domain)/Phosphotyrosine-binding domain (PTB)"/>
    <property type="match status" value="2"/>
</dbReference>
<feature type="compositionally biased region" description="Acidic residues" evidence="6">
    <location>
        <begin position="284"/>
        <end position="293"/>
    </location>
</feature>
<keyword evidence="4 5" id="KW-0175">Coiled coil</keyword>
<dbReference type="SUPFAM" id="SSF50729">
    <property type="entry name" value="PH domain-like"/>
    <property type="match status" value="2"/>
</dbReference>
<feature type="compositionally biased region" description="Basic and acidic residues" evidence="6">
    <location>
        <begin position="121"/>
        <end position="143"/>
    </location>
</feature>
<dbReference type="RefSeq" id="XP_055863552.1">
    <property type="nucleotide sequence ID" value="XM_056007577.1"/>
</dbReference>
<feature type="domain" description="PH" evidence="7">
    <location>
        <begin position="793"/>
        <end position="890"/>
    </location>
</feature>
<feature type="region of interest" description="Disordered" evidence="6">
    <location>
        <begin position="99"/>
        <end position="160"/>
    </location>
</feature>
<feature type="compositionally biased region" description="Low complexity" evidence="6">
    <location>
        <begin position="657"/>
        <end position="668"/>
    </location>
</feature>
<dbReference type="InterPro" id="IPR011993">
    <property type="entry name" value="PH-like_dom_sf"/>
</dbReference>
<evidence type="ECO:0000256" key="3">
    <source>
        <dbReference type="ARBA" id="ARBA00022737"/>
    </source>
</evidence>
<dbReference type="PROSITE" id="PS50003">
    <property type="entry name" value="PH_DOMAIN"/>
    <property type="match status" value="2"/>
</dbReference>
<dbReference type="GeneID" id="106057411"/>
<reference evidence="9 10" key="1">
    <citation type="submission" date="2025-04" db="UniProtKB">
        <authorList>
            <consortium name="RefSeq"/>
        </authorList>
    </citation>
    <scope>IDENTIFICATION</scope>
</reference>
<feature type="compositionally biased region" description="Polar residues" evidence="6">
    <location>
        <begin position="710"/>
        <end position="721"/>
    </location>
</feature>
<feature type="region of interest" description="Disordered" evidence="6">
    <location>
        <begin position="657"/>
        <end position="679"/>
    </location>
</feature>
<feature type="region of interest" description="Disordered" evidence="6">
    <location>
        <begin position="1161"/>
        <end position="1181"/>
    </location>
</feature>
<dbReference type="RefSeq" id="XP_055863553.1">
    <property type="nucleotide sequence ID" value="XM_056007578.1"/>
</dbReference>
<dbReference type="PANTHER" id="PTHR14338">
    <property type="entry name" value="ACTIN FILAMENT-ASSOCIATED PROTEIN 1 FAMILY MEMBER"/>
    <property type="match status" value="1"/>
</dbReference>
<dbReference type="SMART" id="SM00233">
    <property type="entry name" value="PH"/>
    <property type="match status" value="2"/>
</dbReference>
<feature type="compositionally biased region" description="Polar residues" evidence="6">
    <location>
        <begin position="749"/>
        <end position="777"/>
    </location>
</feature>
<feature type="compositionally biased region" description="Low complexity" evidence="6">
    <location>
        <begin position="733"/>
        <end position="748"/>
    </location>
</feature>
<organism evidence="8 11">
    <name type="scientific">Biomphalaria glabrata</name>
    <name type="common">Bloodfluke planorb</name>
    <name type="synonym">Freshwater snail</name>
    <dbReference type="NCBI Taxonomy" id="6526"/>
    <lineage>
        <taxon>Eukaryota</taxon>
        <taxon>Metazoa</taxon>
        <taxon>Spiralia</taxon>
        <taxon>Lophotrochozoa</taxon>
        <taxon>Mollusca</taxon>
        <taxon>Gastropoda</taxon>
        <taxon>Heterobranchia</taxon>
        <taxon>Euthyneura</taxon>
        <taxon>Panpulmonata</taxon>
        <taxon>Hygrophila</taxon>
        <taxon>Lymnaeoidea</taxon>
        <taxon>Planorbidae</taxon>
        <taxon>Biomphalaria</taxon>
    </lineage>
</organism>
<feature type="compositionally biased region" description="Low complexity" evidence="6">
    <location>
        <begin position="984"/>
        <end position="997"/>
    </location>
</feature>
<accession>A0A9W2YLG6</accession>
<dbReference type="CDD" id="cd00821">
    <property type="entry name" value="PH"/>
    <property type="match status" value="1"/>
</dbReference>
<feature type="compositionally biased region" description="Basic and acidic residues" evidence="6">
    <location>
        <begin position="250"/>
        <end position="271"/>
    </location>
</feature>
<feature type="region of interest" description="Disordered" evidence="6">
    <location>
        <begin position="1296"/>
        <end position="1321"/>
    </location>
</feature>
<gene>
    <name evidence="9 10 11" type="primary">LOC106057411</name>
</gene>
<dbReference type="GO" id="GO:0017124">
    <property type="term" value="F:SH3 domain binding"/>
    <property type="evidence" value="ECO:0007669"/>
    <property type="project" value="TreeGrafter"/>
</dbReference>
<dbReference type="Proteomes" id="UP001165740">
    <property type="component" value="Chromosome 13"/>
</dbReference>
<feature type="region of interest" description="Disordered" evidence="6">
    <location>
        <begin position="503"/>
        <end position="527"/>
    </location>
</feature>
<evidence type="ECO:0000259" key="7">
    <source>
        <dbReference type="PROSITE" id="PS50003"/>
    </source>
</evidence>
<protein>
    <submittedName>
        <fullName evidence="9 10">Uncharacterized protein LOC106057411 isoform X1</fullName>
    </submittedName>
</protein>
<evidence type="ECO:0000256" key="1">
    <source>
        <dbReference type="ARBA" id="ARBA00004496"/>
    </source>
</evidence>
<dbReference type="InterPro" id="IPR001849">
    <property type="entry name" value="PH_domain"/>
</dbReference>
<feature type="region of interest" description="Disordered" evidence="6">
    <location>
        <begin position="1413"/>
        <end position="1435"/>
    </location>
</feature>
<evidence type="ECO:0000256" key="2">
    <source>
        <dbReference type="ARBA" id="ARBA00022490"/>
    </source>
</evidence>
<feature type="region of interest" description="Disordered" evidence="6">
    <location>
        <begin position="984"/>
        <end position="1028"/>
    </location>
</feature>
<keyword evidence="2" id="KW-0963">Cytoplasm</keyword>
<feature type="region of interest" description="Disordered" evidence="6">
    <location>
        <begin position="702"/>
        <end position="779"/>
    </location>
</feature>
<evidence type="ECO:0000256" key="5">
    <source>
        <dbReference type="SAM" id="Coils"/>
    </source>
</evidence>
<dbReference type="RefSeq" id="XP_013070037.2">
    <property type="nucleotide sequence ID" value="XM_013214583.2"/>
</dbReference>